<comment type="cofactor">
    <cofactor evidence="1">
        <name>Mg(2+)</name>
        <dbReference type="ChEBI" id="CHEBI:18420"/>
    </cofactor>
</comment>
<keyword evidence="12" id="KW-1185">Reference proteome</keyword>
<keyword evidence="8" id="KW-0718">Serine biosynthesis</keyword>
<evidence type="ECO:0000256" key="6">
    <source>
        <dbReference type="ARBA" id="ARBA00022801"/>
    </source>
</evidence>
<evidence type="ECO:0000256" key="1">
    <source>
        <dbReference type="ARBA" id="ARBA00001946"/>
    </source>
</evidence>
<name>A0ABS9MQF3_9BURK</name>
<evidence type="ECO:0000256" key="3">
    <source>
        <dbReference type="ARBA" id="ARBA00012640"/>
    </source>
</evidence>
<dbReference type="SUPFAM" id="SSF56784">
    <property type="entry name" value="HAD-like"/>
    <property type="match status" value="1"/>
</dbReference>
<evidence type="ECO:0000256" key="2">
    <source>
        <dbReference type="ARBA" id="ARBA00005135"/>
    </source>
</evidence>
<keyword evidence="6" id="KW-0378">Hydrolase</keyword>
<comment type="catalytic activity">
    <reaction evidence="10">
        <text>O-phospho-D-serine + H2O = D-serine + phosphate</text>
        <dbReference type="Rhea" id="RHEA:24873"/>
        <dbReference type="ChEBI" id="CHEBI:15377"/>
        <dbReference type="ChEBI" id="CHEBI:35247"/>
        <dbReference type="ChEBI" id="CHEBI:43474"/>
        <dbReference type="ChEBI" id="CHEBI:58680"/>
        <dbReference type="EC" id="3.1.3.3"/>
    </reaction>
</comment>
<protein>
    <recommendedName>
        <fullName evidence="3">phosphoserine phosphatase</fullName>
        <ecNumber evidence="3">3.1.3.3</ecNumber>
    </recommendedName>
</protein>
<dbReference type="Pfam" id="PF12710">
    <property type="entry name" value="HAD"/>
    <property type="match status" value="1"/>
</dbReference>
<keyword evidence="7" id="KW-0460">Magnesium</keyword>
<dbReference type="EC" id="3.1.3.3" evidence="3"/>
<dbReference type="EMBL" id="JAKNCT010000005">
    <property type="protein sequence ID" value="MCG5030850.1"/>
    <property type="molecule type" value="Genomic_DNA"/>
</dbReference>
<comment type="catalytic activity">
    <reaction evidence="9">
        <text>O-phospho-L-serine + H2O = L-serine + phosphate</text>
        <dbReference type="Rhea" id="RHEA:21208"/>
        <dbReference type="ChEBI" id="CHEBI:15377"/>
        <dbReference type="ChEBI" id="CHEBI:33384"/>
        <dbReference type="ChEBI" id="CHEBI:43474"/>
        <dbReference type="ChEBI" id="CHEBI:57524"/>
        <dbReference type="EC" id="3.1.3.3"/>
    </reaction>
</comment>
<keyword evidence="5" id="KW-0479">Metal-binding</keyword>
<accession>A0ABS9MQF3</accession>
<dbReference type="PANTHER" id="PTHR43344">
    <property type="entry name" value="PHOSPHOSERINE PHOSPHATASE"/>
    <property type="match status" value="1"/>
</dbReference>
<keyword evidence="4" id="KW-0028">Amino-acid biosynthesis</keyword>
<evidence type="ECO:0000256" key="9">
    <source>
        <dbReference type="ARBA" id="ARBA00048138"/>
    </source>
</evidence>
<gene>
    <name evidence="11" type="ORF">MAF45_05250</name>
</gene>
<dbReference type="InterPro" id="IPR050582">
    <property type="entry name" value="HAD-like_SerB"/>
</dbReference>
<proteinExistence type="predicted"/>
<evidence type="ECO:0000313" key="11">
    <source>
        <dbReference type="EMBL" id="MCG5030850.1"/>
    </source>
</evidence>
<dbReference type="InterPro" id="IPR023214">
    <property type="entry name" value="HAD_sf"/>
</dbReference>
<evidence type="ECO:0000256" key="5">
    <source>
        <dbReference type="ARBA" id="ARBA00022723"/>
    </source>
</evidence>
<comment type="pathway">
    <text evidence="2">Amino-acid biosynthesis; L-serine biosynthesis; L-serine from 3-phospho-D-glycerate: step 3/3.</text>
</comment>
<reference evidence="11 12" key="1">
    <citation type="submission" date="2022-02" db="EMBL/GenBank/DDBJ databases">
        <title>Mesosutterella porci, a novel member of the family Sutterellaceae from pig feces.</title>
        <authorList>
            <person name="Wylensek D."/>
            <person name="Clavel T."/>
        </authorList>
    </citation>
    <scope>NUCLEOTIDE SEQUENCE [LARGE SCALE GENOMIC DNA]</scope>
    <source>
        <strain evidence="12">oilRF-744-wt-GAM-9</strain>
    </source>
</reference>
<dbReference type="RefSeq" id="WP_237978503.1">
    <property type="nucleotide sequence ID" value="NZ_JAKNCT010000005.1"/>
</dbReference>
<evidence type="ECO:0000256" key="8">
    <source>
        <dbReference type="ARBA" id="ARBA00023299"/>
    </source>
</evidence>
<dbReference type="NCBIfam" id="TIGR01488">
    <property type="entry name" value="HAD-SF-IB"/>
    <property type="match status" value="1"/>
</dbReference>
<evidence type="ECO:0000313" key="12">
    <source>
        <dbReference type="Proteomes" id="UP001297600"/>
    </source>
</evidence>
<evidence type="ECO:0000256" key="4">
    <source>
        <dbReference type="ARBA" id="ARBA00022605"/>
    </source>
</evidence>
<comment type="caution">
    <text evidence="11">The sequence shown here is derived from an EMBL/GenBank/DDBJ whole genome shotgun (WGS) entry which is preliminary data.</text>
</comment>
<dbReference type="InterPro" id="IPR036412">
    <property type="entry name" value="HAD-like_sf"/>
</dbReference>
<dbReference type="PANTHER" id="PTHR43344:SF2">
    <property type="entry name" value="PHOSPHOSERINE PHOSPHATASE"/>
    <property type="match status" value="1"/>
</dbReference>
<sequence length="300" mass="32364">MDRTFDLVIQGPGLAASALPQAALELSAERVPAGPGAVRLRAVDPARARALLPGLDALGLDAAVVPAGLLLTDFRVAASDFDSTLCAEETLDQVARREGYGEEIARVTDRAMRGEIRNYSESLRERIRLIAGCPERAFTDYASGLRYNPGAETLMAAFRASGLRRYIVSAGFDQIMEAGARHFAAEGWRCNRLEVKDGVLTGRVAGPQENGGEIIDGEGKRRMVEQLCRDAGAEPKQLITLGDGWNDVPMLRFAGLGVAYHAKPRVRALVALQVNHLGLDSVLSWFEDGEHWRQAALAGG</sequence>
<organism evidence="11 12">
    <name type="scientific">Mesosutterella porci</name>
    <dbReference type="NCBI Taxonomy" id="2915351"/>
    <lineage>
        <taxon>Bacteria</taxon>
        <taxon>Pseudomonadati</taxon>
        <taxon>Pseudomonadota</taxon>
        <taxon>Betaproteobacteria</taxon>
        <taxon>Burkholderiales</taxon>
        <taxon>Sutterellaceae</taxon>
        <taxon>Mesosutterella</taxon>
    </lineage>
</organism>
<evidence type="ECO:0000256" key="10">
    <source>
        <dbReference type="ARBA" id="ARBA00048523"/>
    </source>
</evidence>
<dbReference type="Gene3D" id="3.40.50.1000">
    <property type="entry name" value="HAD superfamily/HAD-like"/>
    <property type="match status" value="1"/>
</dbReference>
<dbReference type="Proteomes" id="UP001297600">
    <property type="component" value="Unassembled WGS sequence"/>
</dbReference>
<evidence type="ECO:0000256" key="7">
    <source>
        <dbReference type="ARBA" id="ARBA00022842"/>
    </source>
</evidence>